<protein>
    <submittedName>
        <fullName evidence="2">Uncharacterized protein</fullName>
    </submittedName>
</protein>
<evidence type="ECO:0000256" key="1">
    <source>
        <dbReference type="SAM" id="MobiDB-lite"/>
    </source>
</evidence>
<sequence>MNNIMERHNLERCTKHIIHDMVNFVYHPSKHHPHSSPKLSATACSLSSTSTCGSASIKDTRK</sequence>
<proteinExistence type="predicted"/>
<feature type="compositionally biased region" description="Low complexity" evidence="1">
    <location>
        <begin position="36"/>
        <end position="56"/>
    </location>
</feature>
<name>A0A2P2PNA4_RHIMU</name>
<dbReference type="EMBL" id="GGEC01075657">
    <property type="protein sequence ID" value="MBX56141.1"/>
    <property type="molecule type" value="Transcribed_RNA"/>
</dbReference>
<evidence type="ECO:0000313" key="2">
    <source>
        <dbReference type="EMBL" id="MBX56141.1"/>
    </source>
</evidence>
<feature type="region of interest" description="Disordered" evidence="1">
    <location>
        <begin position="28"/>
        <end position="62"/>
    </location>
</feature>
<accession>A0A2P2PNA4</accession>
<organism evidence="2">
    <name type="scientific">Rhizophora mucronata</name>
    <name type="common">Asiatic mangrove</name>
    <dbReference type="NCBI Taxonomy" id="61149"/>
    <lineage>
        <taxon>Eukaryota</taxon>
        <taxon>Viridiplantae</taxon>
        <taxon>Streptophyta</taxon>
        <taxon>Embryophyta</taxon>
        <taxon>Tracheophyta</taxon>
        <taxon>Spermatophyta</taxon>
        <taxon>Magnoliopsida</taxon>
        <taxon>eudicotyledons</taxon>
        <taxon>Gunneridae</taxon>
        <taxon>Pentapetalae</taxon>
        <taxon>rosids</taxon>
        <taxon>fabids</taxon>
        <taxon>Malpighiales</taxon>
        <taxon>Rhizophoraceae</taxon>
        <taxon>Rhizophora</taxon>
    </lineage>
</organism>
<dbReference type="AlphaFoldDB" id="A0A2P2PNA4"/>
<reference evidence="2" key="1">
    <citation type="submission" date="2018-02" db="EMBL/GenBank/DDBJ databases">
        <title>Rhizophora mucronata_Transcriptome.</title>
        <authorList>
            <person name="Meera S.P."/>
            <person name="Sreeshan A."/>
            <person name="Augustine A."/>
        </authorList>
    </citation>
    <scope>NUCLEOTIDE SEQUENCE</scope>
    <source>
        <tissue evidence="2">Leaf</tissue>
    </source>
</reference>